<comment type="caution">
    <text evidence="1">The sequence shown here is derived from an EMBL/GenBank/DDBJ whole genome shotgun (WGS) entry which is preliminary data.</text>
</comment>
<accession>A0ACC2EB91</accession>
<sequence length="339" mass="36213">MAAVARVIPSSASPLSSPQQSNASFASKHHHQQHLNIAIIPSLPVQRGLPLCNRSHLLCKVGKGNASVPLQMKPSAFSFNLVSCHGLDDGDAAATAARLGNAWGATAIESASASAPGVAQRSAEADVMGLLLKQRIVFLGHQMDDFVADAIVSQLLLLDANDPTKDIRLFINCPGGSMSAAMAIFDAIQLCRSDVSTIAFGLAASTASIVLAAGTRGKRFAMPNTRIMVHQPMGGASGQALDVEIQAKEIMHHKANCLRILSQITGKSIETVEKDINRDRYMSPVEALEYGLLDGVIDKDSIIPLVPMPEKISRRQDIKNAESDPHKFLIPVIPDDEIY</sequence>
<dbReference type="Proteomes" id="UP001162992">
    <property type="component" value="Chromosome 3"/>
</dbReference>
<evidence type="ECO:0000313" key="1">
    <source>
        <dbReference type="EMBL" id="KAJ7563630.1"/>
    </source>
</evidence>
<keyword evidence="2" id="KW-1185">Reference proteome</keyword>
<protein>
    <submittedName>
        <fullName evidence="1">Uncharacterized protein</fullName>
    </submittedName>
</protein>
<organism evidence="1 2">
    <name type="scientific">Diphasiastrum complanatum</name>
    <name type="common">Issler's clubmoss</name>
    <name type="synonym">Lycopodium complanatum</name>
    <dbReference type="NCBI Taxonomy" id="34168"/>
    <lineage>
        <taxon>Eukaryota</taxon>
        <taxon>Viridiplantae</taxon>
        <taxon>Streptophyta</taxon>
        <taxon>Embryophyta</taxon>
        <taxon>Tracheophyta</taxon>
        <taxon>Lycopodiopsida</taxon>
        <taxon>Lycopodiales</taxon>
        <taxon>Lycopodiaceae</taxon>
        <taxon>Lycopodioideae</taxon>
        <taxon>Diphasiastrum</taxon>
    </lineage>
</organism>
<name>A0ACC2EB91_DIPCM</name>
<reference evidence="2" key="1">
    <citation type="journal article" date="2024" name="Proc. Natl. Acad. Sci. U.S.A.">
        <title>Extraordinary preservation of gene collinearity over three hundred million years revealed in homosporous lycophytes.</title>
        <authorList>
            <person name="Li C."/>
            <person name="Wickell D."/>
            <person name="Kuo L.Y."/>
            <person name="Chen X."/>
            <person name="Nie B."/>
            <person name="Liao X."/>
            <person name="Peng D."/>
            <person name="Ji J."/>
            <person name="Jenkins J."/>
            <person name="Williams M."/>
            <person name="Shu S."/>
            <person name="Plott C."/>
            <person name="Barry K."/>
            <person name="Rajasekar S."/>
            <person name="Grimwood J."/>
            <person name="Han X."/>
            <person name="Sun S."/>
            <person name="Hou Z."/>
            <person name="He W."/>
            <person name="Dai G."/>
            <person name="Sun C."/>
            <person name="Schmutz J."/>
            <person name="Leebens-Mack J.H."/>
            <person name="Li F.W."/>
            <person name="Wang L."/>
        </authorList>
    </citation>
    <scope>NUCLEOTIDE SEQUENCE [LARGE SCALE GENOMIC DNA]</scope>
    <source>
        <strain evidence="2">cv. PW_Plant_1</strain>
    </source>
</reference>
<dbReference type="EMBL" id="CM055094">
    <property type="protein sequence ID" value="KAJ7563630.1"/>
    <property type="molecule type" value="Genomic_DNA"/>
</dbReference>
<proteinExistence type="predicted"/>
<evidence type="ECO:0000313" key="2">
    <source>
        <dbReference type="Proteomes" id="UP001162992"/>
    </source>
</evidence>
<gene>
    <name evidence="1" type="ORF">O6H91_03G117800</name>
</gene>